<dbReference type="Proteomes" id="UP000298759">
    <property type="component" value="Chromosome"/>
</dbReference>
<evidence type="ECO:0000256" key="12">
    <source>
        <dbReference type="HAMAP-Rule" id="MF_00942"/>
    </source>
</evidence>
<dbReference type="InterPro" id="IPR000445">
    <property type="entry name" value="HhH_motif"/>
</dbReference>
<proteinExistence type="inferred from homology"/>
<evidence type="ECO:0000256" key="7">
    <source>
        <dbReference type="ARBA" id="ARBA00023014"/>
    </source>
</evidence>
<evidence type="ECO:0000256" key="10">
    <source>
        <dbReference type="ARBA" id="ARBA00023239"/>
    </source>
</evidence>
<dbReference type="InterPro" id="IPR023170">
    <property type="entry name" value="HhH_base_excis_C"/>
</dbReference>
<evidence type="ECO:0000256" key="9">
    <source>
        <dbReference type="ARBA" id="ARBA00023204"/>
    </source>
</evidence>
<dbReference type="PIRSF" id="PIRSF001435">
    <property type="entry name" value="Nth"/>
    <property type="match status" value="1"/>
</dbReference>
<comment type="similarity">
    <text evidence="1 12">Belongs to the Nth/MutY family.</text>
</comment>
<dbReference type="SMART" id="SM00478">
    <property type="entry name" value="ENDO3c"/>
    <property type="match status" value="1"/>
</dbReference>
<dbReference type="GO" id="GO:0046872">
    <property type="term" value="F:metal ion binding"/>
    <property type="evidence" value="ECO:0007669"/>
    <property type="project" value="UniProtKB-KW"/>
</dbReference>
<keyword evidence="11 12" id="KW-0326">Glycosidase</keyword>
<dbReference type="HAMAP" id="MF_00942">
    <property type="entry name" value="Nth"/>
    <property type="match status" value="1"/>
</dbReference>
<dbReference type="GO" id="GO:0003677">
    <property type="term" value="F:DNA binding"/>
    <property type="evidence" value="ECO:0007669"/>
    <property type="project" value="UniProtKB-UniRule"/>
</dbReference>
<keyword evidence="4 12" id="KW-0227">DNA damage</keyword>
<dbReference type="OrthoDB" id="9800977at2"/>
<feature type="binding site" evidence="12">
    <location>
        <position position="203"/>
    </location>
    <ligand>
        <name>[4Fe-4S] cluster</name>
        <dbReference type="ChEBI" id="CHEBI:49883"/>
    </ligand>
</feature>
<dbReference type="RefSeq" id="WP_158339886.1">
    <property type="nucleotide sequence ID" value="NZ_CP034894.1"/>
</dbReference>
<feature type="binding site" evidence="12">
    <location>
        <position position="187"/>
    </location>
    <ligand>
        <name>[4Fe-4S] cluster</name>
        <dbReference type="ChEBI" id="CHEBI:49883"/>
    </ligand>
</feature>
<dbReference type="EMBL" id="CP034894">
    <property type="protein sequence ID" value="QCI16953.1"/>
    <property type="molecule type" value="Genomic_DNA"/>
</dbReference>
<reference evidence="14 15" key="2">
    <citation type="submission" date="2019-05" db="EMBL/GenBank/DDBJ databases">
        <title>Genome evolution of the obligate endosymbiont Buchnera aphidicola.</title>
        <authorList>
            <person name="Moran N.A."/>
        </authorList>
    </citation>
    <scope>NUCLEOTIDE SEQUENCE [LARGE SCALE GENOMIC DNA]</scope>
    <source>
        <strain evidence="14 15">Ahe</strain>
    </source>
</reference>
<protein>
    <recommendedName>
        <fullName evidence="12">Endonuclease III</fullName>
        <ecNumber evidence="12">4.2.99.18</ecNumber>
    </recommendedName>
    <alternativeName>
        <fullName evidence="12">DNA-(apurinic or apyrimidinic site) lyase</fullName>
    </alternativeName>
</protein>
<accession>A0A4D6XKF5</accession>
<evidence type="ECO:0000259" key="13">
    <source>
        <dbReference type="SMART" id="SM00478"/>
    </source>
</evidence>
<dbReference type="Pfam" id="PF00633">
    <property type="entry name" value="HHH"/>
    <property type="match status" value="1"/>
</dbReference>
<evidence type="ECO:0000256" key="4">
    <source>
        <dbReference type="ARBA" id="ARBA00022763"/>
    </source>
</evidence>
<evidence type="ECO:0000256" key="5">
    <source>
        <dbReference type="ARBA" id="ARBA00022801"/>
    </source>
</evidence>
<evidence type="ECO:0000313" key="14">
    <source>
        <dbReference type="EMBL" id="QCI16953.1"/>
    </source>
</evidence>
<dbReference type="Gene3D" id="1.10.1670.10">
    <property type="entry name" value="Helix-hairpin-Helix base-excision DNA repair enzymes (C-terminal)"/>
    <property type="match status" value="1"/>
</dbReference>
<comment type="function">
    <text evidence="12">DNA repair enzyme that has both DNA N-glycosylase activity and AP-lyase activity. The DNA N-glycosylase activity releases various damaged pyrimidines from DNA by cleaving the N-glycosidic bond, leaving an AP (apurinic/apyrimidinic) site. The AP-lyase activity cleaves the phosphodiester bond 3' to the AP site by a beta-elimination, leaving a 3'-terminal unsaturated sugar and a product with a terminal 5'-phosphate.</text>
</comment>
<feature type="binding site" evidence="12">
    <location>
        <position position="194"/>
    </location>
    <ligand>
        <name>[4Fe-4S] cluster</name>
        <dbReference type="ChEBI" id="CHEBI:49883"/>
    </ligand>
</feature>
<evidence type="ECO:0000256" key="1">
    <source>
        <dbReference type="ARBA" id="ARBA00008343"/>
    </source>
</evidence>
<dbReference type="EC" id="4.2.99.18" evidence="12"/>
<evidence type="ECO:0000313" key="15">
    <source>
        <dbReference type="Proteomes" id="UP000298759"/>
    </source>
</evidence>
<dbReference type="GO" id="GO:0006285">
    <property type="term" value="P:base-excision repair, AP site formation"/>
    <property type="evidence" value="ECO:0007669"/>
    <property type="project" value="TreeGrafter"/>
</dbReference>
<dbReference type="PROSITE" id="PS01155">
    <property type="entry name" value="ENDONUCLEASE_III_2"/>
    <property type="match status" value="1"/>
</dbReference>
<keyword evidence="14" id="KW-0540">Nuclease</keyword>
<feature type="binding site" evidence="12">
    <location>
        <position position="197"/>
    </location>
    <ligand>
        <name>[4Fe-4S] cluster</name>
        <dbReference type="ChEBI" id="CHEBI:49883"/>
    </ligand>
</feature>
<feature type="domain" description="HhH-GPD" evidence="13">
    <location>
        <begin position="38"/>
        <end position="185"/>
    </location>
</feature>
<dbReference type="PANTHER" id="PTHR10359:SF18">
    <property type="entry name" value="ENDONUCLEASE III"/>
    <property type="match status" value="1"/>
</dbReference>
<dbReference type="PANTHER" id="PTHR10359">
    <property type="entry name" value="A/G-SPECIFIC ADENINE GLYCOSYLASE/ENDONUCLEASE III"/>
    <property type="match status" value="1"/>
</dbReference>
<dbReference type="CDD" id="cd00056">
    <property type="entry name" value="ENDO3c"/>
    <property type="match status" value="1"/>
</dbReference>
<dbReference type="AlphaFoldDB" id="A0A4D6XKF5"/>
<evidence type="ECO:0000256" key="6">
    <source>
        <dbReference type="ARBA" id="ARBA00023004"/>
    </source>
</evidence>
<dbReference type="GO" id="GO:0140078">
    <property type="term" value="F:class I DNA-(apurinic or apyrimidinic site) endonuclease activity"/>
    <property type="evidence" value="ECO:0007669"/>
    <property type="project" value="UniProtKB-EC"/>
</dbReference>
<organism evidence="14 15">
    <name type="scientific">Buchnera aphidicola</name>
    <name type="common">Aphis helianthi</name>
    <dbReference type="NCBI Taxonomy" id="2315802"/>
    <lineage>
        <taxon>Bacteria</taxon>
        <taxon>Pseudomonadati</taxon>
        <taxon>Pseudomonadota</taxon>
        <taxon>Gammaproteobacteria</taxon>
        <taxon>Enterobacterales</taxon>
        <taxon>Erwiniaceae</taxon>
        <taxon>Buchnera</taxon>
    </lineage>
</organism>
<comment type="cofactor">
    <cofactor evidence="12">
        <name>[4Fe-4S] cluster</name>
        <dbReference type="ChEBI" id="CHEBI:49883"/>
    </cofactor>
    <text evidence="12">Binds 1 [4Fe-4S] cluster.</text>
</comment>
<dbReference type="InterPro" id="IPR005759">
    <property type="entry name" value="Nth"/>
</dbReference>
<keyword evidence="6 12" id="KW-0408">Iron</keyword>
<keyword evidence="5 12" id="KW-0378">Hydrolase</keyword>
<keyword evidence="2 12" id="KW-0004">4Fe-4S</keyword>
<dbReference type="InterPro" id="IPR011257">
    <property type="entry name" value="DNA_glycosylase"/>
</dbReference>
<dbReference type="NCBIfam" id="TIGR01083">
    <property type="entry name" value="nth"/>
    <property type="match status" value="1"/>
</dbReference>
<dbReference type="Pfam" id="PF00730">
    <property type="entry name" value="HhH-GPD"/>
    <property type="match status" value="1"/>
</dbReference>
<dbReference type="GO" id="GO:0019104">
    <property type="term" value="F:DNA N-glycosylase activity"/>
    <property type="evidence" value="ECO:0007669"/>
    <property type="project" value="UniProtKB-UniRule"/>
</dbReference>
<dbReference type="Gene3D" id="1.10.340.30">
    <property type="entry name" value="Hypothetical protein, domain 2"/>
    <property type="match status" value="1"/>
</dbReference>
<dbReference type="InterPro" id="IPR003265">
    <property type="entry name" value="HhH-GPD_domain"/>
</dbReference>
<keyword evidence="8 12" id="KW-0238">DNA-binding</keyword>
<sequence>MNKSKRYSILSLFYINQPNPMTELIFSSDFELLISLILSAQSTDVMVNKITCILFKVANTPESILQLGIKRLKYYIKNLGLYNIKAVYIIKISYLLINKYNNQIPNSRIELESLPGVGRKTANIILNLLFDQKTIAVDTHVFRVSNRTGFATGKNVIQVEKKLIKVVPSIFKKNVHFWFVYHGRYICKARKKQCDICLISKFCELTNKNI</sequence>
<keyword evidence="10 12" id="KW-0456">Lyase</keyword>
<gene>
    <name evidence="12 14" type="primary">nth</name>
    <name evidence="14" type="ORF">D9V62_00600</name>
</gene>
<dbReference type="FunFam" id="1.10.340.30:FF:000001">
    <property type="entry name" value="Endonuclease III"/>
    <property type="match status" value="1"/>
</dbReference>
<dbReference type="FunFam" id="1.10.1670.10:FF:000001">
    <property type="entry name" value="Endonuclease III"/>
    <property type="match status" value="1"/>
</dbReference>
<evidence type="ECO:0000256" key="3">
    <source>
        <dbReference type="ARBA" id="ARBA00022723"/>
    </source>
</evidence>
<comment type="catalytic activity">
    <reaction evidence="12">
        <text>2'-deoxyribonucleotide-(2'-deoxyribose 5'-phosphate)-2'-deoxyribonucleotide-DNA = a 3'-end 2'-deoxyribonucleotide-(2,3-dehydro-2,3-deoxyribose 5'-phosphate)-DNA + a 5'-end 5'-phospho-2'-deoxyribonucleoside-DNA + H(+)</text>
        <dbReference type="Rhea" id="RHEA:66592"/>
        <dbReference type="Rhea" id="RHEA-COMP:13180"/>
        <dbReference type="Rhea" id="RHEA-COMP:16897"/>
        <dbReference type="Rhea" id="RHEA-COMP:17067"/>
        <dbReference type="ChEBI" id="CHEBI:15378"/>
        <dbReference type="ChEBI" id="CHEBI:136412"/>
        <dbReference type="ChEBI" id="CHEBI:157695"/>
        <dbReference type="ChEBI" id="CHEBI:167181"/>
        <dbReference type="EC" id="4.2.99.18"/>
    </reaction>
</comment>
<keyword evidence="7 12" id="KW-0411">Iron-sulfur</keyword>
<reference evidence="14 15" key="1">
    <citation type="submission" date="2018-12" db="EMBL/GenBank/DDBJ databases">
        <authorList>
            <person name="Chong R.A."/>
        </authorList>
    </citation>
    <scope>NUCLEOTIDE SEQUENCE [LARGE SCALE GENOMIC DNA]</scope>
    <source>
        <strain evidence="14 15">Ahe</strain>
    </source>
</reference>
<dbReference type="InterPro" id="IPR004036">
    <property type="entry name" value="Endonuclease-III-like_CS2"/>
</dbReference>
<evidence type="ECO:0000256" key="8">
    <source>
        <dbReference type="ARBA" id="ARBA00023125"/>
    </source>
</evidence>
<keyword evidence="9 12" id="KW-0234">DNA repair</keyword>
<keyword evidence="3 12" id="KW-0479">Metal-binding</keyword>
<name>A0A4D6XKF5_9GAMM</name>
<evidence type="ECO:0000256" key="11">
    <source>
        <dbReference type="ARBA" id="ARBA00023295"/>
    </source>
</evidence>
<dbReference type="GO" id="GO:0051539">
    <property type="term" value="F:4 iron, 4 sulfur cluster binding"/>
    <property type="evidence" value="ECO:0007669"/>
    <property type="project" value="UniProtKB-UniRule"/>
</dbReference>
<keyword evidence="14" id="KW-0255">Endonuclease</keyword>
<evidence type="ECO:0000256" key="2">
    <source>
        <dbReference type="ARBA" id="ARBA00022485"/>
    </source>
</evidence>
<dbReference type="SUPFAM" id="SSF48150">
    <property type="entry name" value="DNA-glycosylase"/>
    <property type="match status" value="1"/>
</dbReference>